<sequence length="86" mass="9565">MPCPQCIVPHKETSSHKKPEFICVAIQAVAEATPPVAPPLSVRRIVRKRACPRENLASNSFQILTEAQYCILIIPDPHSVHRNTRG</sequence>
<protein>
    <submittedName>
        <fullName evidence="1">Uncharacterized protein</fullName>
    </submittedName>
</protein>
<evidence type="ECO:0000313" key="1">
    <source>
        <dbReference type="EMBL" id="KAL2635073.1"/>
    </source>
</evidence>
<dbReference type="Proteomes" id="UP001605036">
    <property type="component" value="Unassembled WGS sequence"/>
</dbReference>
<comment type="caution">
    <text evidence="1">The sequence shown here is derived from an EMBL/GenBank/DDBJ whole genome shotgun (WGS) entry which is preliminary data.</text>
</comment>
<proteinExistence type="predicted"/>
<gene>
    <name evidence="1" type="ORF">R1flu_006552</name>
</gene>
<dbReference type="EMBL" id="JBHFFA010000003">
    <property type="protein sequence ID" value="KAL2635073.1"/>
    <property type="molecule type" value="Genomic_DNA"/>
</dbReference>
<keyword evidence="2" id="KW-1185">Reference proteome</keyword>
<dbReference type="AlphaFoldDB" id="A0ABD1YWB8"/>
<accession>A0ABD1YWB8</accession>
<evidence type="ECO:0000313" key="2">
    <source>
        <dbReference type="Proteomes" id="UP001605036"/>
    </source>
</evidence>
<name>A0ABD1YWB8_9MARC</name>
<organism evidence="1 2">
    <name type="scientific">Riccia fluitans</name>
    <dbReference type="NCBI Taxonomy" id="41844"/>
    <lineage>
        <taxon>Eukaryota</taxon>
        <taxon>Viridiplantae</taxon>
        <taxon>Streptophyta</taxon>
        <taxon>Embryophyta</taxon>
        <taxon>Marchantiophyta</taxon>
        <taxon>Marchantiopsida</taxon>
        <taxon>Marchantiidae</taxon>
        <taxon>Marchantiales</taxon>
        <taxon>Ricciaceae</taxon>
        <taxon>Riccia</taxon>
    </lineage>
</organism>
<reference evidence="1 2" key="1">
    <citation type="submission" date="2024-09" db="EMBL/GenBank/DDBJ databases">
        <title>Chromosome-scale assembly of Riccia fluitans.</title>
        <authorList>
            <person name="Paukszto L."/>
            <person name="Sawicki J."/>
            <person name="Karawczyk K."/>
            <person name="Piernik-Szablinska J."/>
            <person name="Szczecinska M."/>
            <person name="Mazdziarz M."/>
        </authorList>
    </citation>
    <scope>NUCLEOTIDE SEQUENCE [LARGE SCALE GENOMIC DNA]</scope>
    <source>
        <strain evidence="1">Rf_01</strain>
        <tissue evidence="1">Aerial parts of the thallus</tissue>
    </source>
</reference>